<name>A0AAX1L7S2_9CORY</name>
<dbReference type="AlphaFoldDB" id="A0AAX1L7S2"/>
<protein>
    <submittedName>
        <fullName evidence="2">Uncharacterized protein</fullName>
    </submittedName>
</protein>
<evidence type="ECO:0000313" key="2">
    <source>
        <dbReference type="EMBL" id="QRP70253.1"/>
    </source>
</evidence>
<gene>
    <name evidence="2" type="ORF">I6J21_10885</name>
</gene>
<proteinExistence type="predicted"/>
<reference evidence="2" key="1">
    <citation type="submission" date="2021-02" db="EMBL/GenBank/DDBJ databases">
        <title>FDA dAtabase for Regulatory Grade micrObial Sequences (FDA-ARGOS): Supporting development and validation of Infectious Disease Dx tests.</title>
        <authorList>
            <person name="Sproer C."/>
            <person name="Gronow S."/>
            <person name="Severitt S."/>
            <person name="Schroder I."/>
            <person name="Tallon L."/>
            <person name="Sadzewicz L."/>
            <person name="Zhao X."/>
            <person name="Boylan J."/>
            <person name="Ott S."/>
            <person name="Bowen H."/>
            <person name="Vavikolanu K."/>
            <person name="Mehta A."/>
            <person name="Aluvathingal J."/>
            <person name="Nadendla S."/>
            <person name="Lowell S."/>
            <person name="Myers T."/>
            <person name="Yan Y."/>
            <person name="Sichtig H."/>
        </authorList>
    </citation>
    <scope>NUCLEOTIDE SEQUENCE</scope>
    <source>
        <strain evidence="2">FDAARGOS_1191</strain>
    </source>
</reference>
<accession>A0AAX1L7S2</accession>
<dbReference type="Pfam" id="PF08310">
    <property type="entry name" value="LGFP"/>
    <property type="match status" value="1"/>
</dbReference>
<dbReference type="InterPro" id="IPR013207">
    <property type="entry name" value="LGFP"/>
</dbReference>
<feature type="region of interest" description="Disordered" evidence="1">
    <location>
        <begin position="12"/>
        <end position="39"/>
    </location>
</feature>
<dbReference type="EMBL" id="CP069534">
    <property type="protein sequence ID" value="QRP70253.1"/>
    <property type="molecule type" value="Genomic_DNA"/>
</dbReference>
<sequence length="137" mass="15384">MFTIPTCTAQARIPSSTTTPDDYVSDRFSPTPSEQLEELQHNRPDLLIKHKRQVEQIIPEIPTNPTIRLANRSPGCKSFAPAHKSVCGEILNHYQAIGAERSWLGPPISDELTNPDKSGKRSEFINGFIYLVHCQPF</sequence>
<evidence type="ECO:0000256" key="1">
    <source>
        <dbReference type="SAM" id="MobiDB-lite"/>
    </source>
</evidence>
<evidence type="ECO:0000313" key="3">
    <source>
        <dbReference type="Proteomes" id="UP000617681"/>
    </source>
</evidence>
<dbReference type="Proteomes" id="UP000617681">
    <property type="component" value="Chromosome"/>
</dbReference>
<dbReference type="RefSeq" id="WP_005393655.1">
    <property type="nucleotide sequence ID" value="NZ_CP069534.1"/>
</dbReference>
<organism evidence="2 3">
    <name type="scientific">Corynebacterium glucuronolyticum</name>
    <dbReference type="NCBI Taxonomy" id="39791"/>
    <lineage>
        <taxon>Bacteria</taxon>
        <taxon>Bacillati</taxon>
        <taxon>Actinomycetota</taxon>
        <taxon>Actinomycetes</taxon>
        <taxon>Mycobacteriales</taxon>
        <taxon>Corynebacteriaceae</taxon>
        <taxon>Corynebacterium</taxon>
    </lineage>
</organism>